<feature type="region of interest" description="Disordered" evidence="2">
    <location>
        <begin position="1"/>
        <end position="37"/>
    </location>
</feature>
<feature type="coiled-coil region" evidence="1">
    <location>
        <begin position="164"/>
        <end position="229"/>
    </location>
</feature>
<accession>M2TY98</accession>
<name>M2TY98_COCH5</name>
<dbReference type="HOGENOM" id="CLU_1015667_0_0_1"/>
<reference evidence="3 4" key="1">
    <citation type="journal article" date="2012" name="PLoS Pathog.">
        <title>Diverse lifestyles and strategies of plant pathogenesis encoded in the genomes of eighteen Dothideomycetes fungi.</title>
        <authorList>
            <person name="Ohm R.A."/>
            <person name="Feau N."/>
            <person name="Henrissat B."/>
            <person name="Schoch C.L."/>
            <person name="Horwitz B.A."/>
            <person name="Barry K.W."/>
            <person name="Condon B.J."/>
            <person name="Copeland A.C."/>
            <person name="Dhillon B."/>
            <person name="Glaser F."/>
            <person name="Hesse C.N."/>
            <person name="Kosti I."/>
            <person name="LaButti K."/>
            <person name="Lindquist E.A."/>
            <person name="Lucas S."/>
            <person name="Salamov A.A."/>
            <person name="Bradshaw R.E."/>
            <person name="Ciuffetti L."/>
            <person name="Hamelin R.C."/>
            <person name="Kema G.H.J."/>
            <person name="Lawrence C."/>
            <person name="Scott J.A."/>
            <person name="Spatafora J.W."/>
            <person name="Turgeon B.G."/>
            <person name="de Wit P.J.G.M."/>
            <person name="Zhong S."/>
            <person name="Goodwin S.B."/>
            <person name="Grigoriev I.V."/>
        </authorList>
    </citation>
    <scope>NUCLEOTIDE SEQUENCE [LARGE SCALE GENOMIC DNA]</scope>
    <source>
        <strain evidence="4">C5 / ATCC 48332 / race O</strain>
    </source>
</reference>
<evidence type="ECO:0000256" key="2">
    <source>
        <dbReference type="SAM" id="MobiDB-lite"/>
    </source>
</evidence>
<dbReference type="Proteomes" id="UP000016936">
    <property type="component" value="Unassembled WGS sequence"/>
</dbReference>
<evidence type="ECO:0000313" key="4">
    <source>
        <dbReference type="Proteomes" id="UP000016936"/>
    </source>
</evidence>
<dbReference type="EMBL" id="KB445584">
    <property type="protein sequence ID" value="EMD86771.1"/>
    <property type="molecule type" value="Genomic_DNA"/>
</dbReference>
<evidence type="ECO:0000256" key="1">
    <source>
        <dbReference type="SAM" id="Coils"/>
    </source>
</evidence>
<keyword evidence="4" id="KW-1185">Reference proteome</keyword>
<protein>
    <submittedName>
        <fullName evidence="3">Uncharacterized protein</fullName>
    </submittedName>
</protein>
<evidence type="ECO:0000313" key="3">
    <source>
        <dbReference type="EMBL" id="EMD86771.1"/>
    </source>
</evidence>
<sequence length="274" mass="32126">MNSRLPLSELPKSSGVTRRSGRCLSSRQWDLGDQRGPDTNKVIVIPDSQEEINYTQHRKHSSDVYSVEDCNIIQTANSRDKRLKERSMFLGSQQENMLLQDTVSLSPRSYRNSLTRPQRFDGCTPHKEAKPQSGLFFYLKSELEGSRRVGRNREQENLTLKRKLNKKRQACFDYQKKSEELEKENDELRKEKIKDQKEITELIKELIELRKKNKKLEQVRDECKKLYLKGDRKNVELEKLYLKEHQEAQDSYLEGVCFGYRVASSEHSMMSGDS</sequence>
<organism evidence="3 4">
    <name type="scientific">Cochliobolus heterostrophus (strain C5 / ATCC 48332 / race O)</name>
    <name type="common">Southern corn leaf blight fungus</name>
    <name type="synonym">Bipolaris maydis</name>
    <dbReference type="NCBI Taxonomy" id="701091"/>
    <lineage>
        <taxon>Eukaryota</taxon>
        <taxon>Fungi</taxon>
        <taxon>Dikarya</taxon>
        <taxon>Ascomycota</taxon>
        <taxon>Pezizomycotina</taxon>
        <taxon>Dothideomycetes</taxon>
        <taxon>Pleosporomycetidae</taxon>
        <taxon>Pleosporales</taxon>
        <taxon>Pleosporineae</taxon>
        <taxon>Pleosporaceae</taxon>
        <taxon>Bipolaris</taxon>
    </lineage>
</organism>
<reference evidence="4" key="2">
    <citation type="journal article" date="2013" name="PLoS Genet.">
        <title>Comparative genome structure, secondary metabolite, and effector coding capacity across Cochliobolus pathogens.</title>
        <authorList>
            <person name="Condon B.J."/>
            <person name="Leng Y."/>
            <person name="Wu D."/>
            <person name="Bushley K.E."/>
            <person name="Ohm R.A."/>
            <person name="Otillar R."/>
            <person name="Martin J."/>
            <person name="Schackwitz W."/>
            <person name="Grimwood J."/>
            <person name="MohdZainudin N."/>
            <person name="Xue C."/>
            <person name="Wang R."/>
            <person name="Manning V.A."/>
            <person name="Dhillon B."/>
            <person name="Tu Z.J."/>
            <person name="Steffenson B.J."/>
            <person name="Salamov A."/>
            <person name="Sun H."/>
            <person name="Lowry S."/>
            <person name="LaButti K."/>
            <person name="Han J."/>
            <person name="Copeland A."/>
            <person name="Lindquist E."/>
            <person name="Barry K."/>
            <person name="Schmutz J."/>
            <person name="Baker S.E."/>
            <person name="Ciuffetti L.M."/>
            <person name="Grigoriev I.V."/>
            <person name="Zhong S."/>
            <person name="Turgeon B.G."/>
        </authorList>
    </citation>
    <scope>NUCLEOTIDE SEQUENCE [LARGE SCALE GENOMIC DNA]</scope>
    <source>
        <strain evidence="4">C5 / ATCC 48332 / race O</strain>
    </source>
</reference>
<gene>
    <name evidence="3" type="ORF">COCHEDRAFT_1034537</name>
</gene>
<keyword evidence="1" id="KW-0175">Coiled coil</keyword>
<dbReference type="AlphaFoldDB" id="M2TY98"/>
<proteinExistence type="predicted"/>